<evidence type="ECO:0000313" key="1">
    <source>
        <dbReference type="EMBL" id="KAK6355584.1"/>
    </source>
</evidence>
<dbReference type="EMBL" id="JAVHNQ010000002">
    <property type="protein sequence ID" value="KAK6355584.1"/>
    <property type="molecule type" value="Genomic_DNA"/>
</dbReference>
<gene>
    <name evidence="1" type="ORF">TWF696_004684</name>
</gene>
<sequence>MAAPVKLPLIARKNIRDEYTAKIGGLQTELKEYTGEDYEFSVNFDVLYPTLKQDERYQVESPGTIAFNTYEGVVYKIKTMTKEGEDEAAKEFLNNVVSKKQINILVTDEASSYSSCRVKDGVLEILYKEGGYGTNAGYAADNLEKELDKAFAETNKGALPLAAKKGFRDDFVEKKADLEKKIAEELLGNTITLVADPDAIWKLANEEYDKLKRSEKSSIDLDGIARNMGSAIYAYFEGFLGVLQYKFKQDDMMVEAFMESCPKKEVHVKLVPKGELSRTYNDCKFEDDVFVIRTIPQYWYTNVSDAADEVEKLL</sequence>
<dbReference type="Proteomes" id="UP001375240">
    <property type="component" value="Unassembled WGS sequence"/>
</dbReference>
<organism evidence="1 2">
    <name type="scientific">Orbilia brochopaga</name>
    <dbReference type="NCBI Taxonomy" id="3140254"/>
    <lineage>
        <taxon>Eukaryota</taxon>
        <taxon>Fungi</taxon>
        <taxon>Dikarya</taxon>
        <taxon>Ascomycota</taxon>
        <taxon>Pezizomycotina</taxon>
        <taxon>Orbiliomycetes</taxon>
        <taxon>Orbiliales</taxon>
        <taxon>Orbiliaceae</taxon>
        <taxon>Orbilia</taxon>
    </lineage>
</organism>
<keyword evidence="2" id="KW-1185">Reference proteome</keyword>
<proteinExistence type="predicted"/>
<evidence type="ECO:0000313" key="2">
    <source>
        <dbReference type="Proteomes" id="UP001375240"/>
    </source>
</evidence>
<name>A0AAV9V9U1_9PEZI</name>
<accession>A0AAV9V9U1</accession>
<reference evidence="1 2" key="1">
    <citation type="submission" date="2019-10" db="EMBL/GenBank/DDBJ databases">
        <authorList>
            <person name="Palmer J.M."/>
        </authorList>
    </citation>
    <scope>NUCLEOTIDE SEQUENCE [LARGE SCALE GENOMIC DNA]</scope>
    <source>
        <strain evidence="1 2">TWF696</strain>
    </source>
</reference>
<protein>
    <submittedName>
        <fullName evidence="1">Uncharacterized protein</fullName>
    </submittedName>
</protein>
<dbReference type="AlphaFoldDB" id="A0AAV9V9U1"/>
<comment type="caution">
    <text evidence="1">The sequence shown here is derived from an EMBL/GenBank/DDBJ whole genome shotgun (WGS) entry which is preliminary data.</text>
</comment>